<evidence type="ECO:0000259" key="6">
    <source>
        <dbReference type="Pfam" id="PF01485"/>
    </source>
</evidence>
<dbReference type="AlphaFoldDB" id="A0A9P3FHP3"/>
<evidence type="ECO:0000313" key="8">
    <source>
        <dbReference type="Proteomes" id="UP000825890"/>
    </source>
</evidence>
<evidence type="ECO:0000256" key="2">
    <source>
        <dbReference type="ARBA" id="ARBA00022771"/>
    </source>
</evidence>
<feature type="compositionally biased region" description="Basic and acidic residues" evidence="5">
    <location>
        <begin position="140"/>
        <end position="179"/>
    </location>
</feature>
<evidence type="ECO:0000256" key="1">
    <source>
        <dbReference type="ARBA" id="ARBA00022723"/>
    </source>
</evidence>
<keyword evidence="3" id="KW-0833">Ubl conjugation pathway</keyword>
<dbReference type="CDD" id="cd22584">
    <property type="entry name" value="Rcat_RBR_unk"/>
    <property type="match status" value="1"/>
</dbReference>
<protein>
    <recommendedName>
        <fullName evidence="6">IBR domain-containing protein</fullName>
    </recommendedName>
</protein>
<dbReference type="SUPFAM" id="SSF57850">
    <property type="entry name" value="RING/U-box"/>
    <property type="match status" value="1"/>
</dbReference>
<proteinExistence type="predicted"/>
<feature type="domain" description="IBR" evidence="6">
    <location>
        <begin position="21"/>
        <end position="66"/>
    </location>
</feature>
<dbReference type="PANTHER" id="PTHR11685">
    <property type="entry name" value="RBR FAMILY RING FINGER AND IBR DOMAIN-CONTAINING"/>
    <property type="match status" value="1"/>
</dbReference>
<dbReference type="RefSeq" id="XP_044658964.1">
    <property type="nucleotide sequence ID" value="XM_044803029.1"/>
</dbReference>
<keyword evidence="1" id="KW-0479">Metal-binding</keyword>
<dbReference type="Proteomes" id="UP000825890">
    <property type="component" value="Unassembled WGS sequence"/>
</dbReference>
<keyword evidence="2" id="KW-0863">Zinc-finger</keyword>
<feature type="region of interest" description="Disordered" evidence="5">
    <location>
        <begin position="76"/>
        <end position="220"/>
    </location>
</feature>
<evidence type="ECO:0000256" key="5">
    <source>
        <dbReference type="SAM" id="MobiDB-lite"/>
    </source>
</evidence>
<dbReference type="GO" id="GO:0004842">
    <property type="term" value="F:ubiquitin-protein transferase activity"/>
    <property type="evidence" value="ECO:0007669"/>
    <property type="project" value="InterPro"/>
</dbReference>
<dbReference type="GO" id="GO:0008270">
    <property type="term" value="F:zinc ion binding"/>
    <property type="evidence" value="ECO:0007669"/>
    <property type="project" value="UniProtKB-KW"/>
</dbReference>
<dbReference type="GO" id="GO:0016567">
    <property type="term" value="P:protein ubiquitination"/>
    <property type="evidence" value="ECO:0007669"/>
    <property type="project" value="InterPro"/>
</dbReference>
<dbReference type="Gene3D" id="1.20.120.1750">
    <property type="match status" value="1"/>
</dbReference>
<evidence type="ECO:0000313" key="7">
    <source>
        <dbReference type="EMBL" id="GIZ44477.1"/>
    </source>
</evidence>
<keyword evidence="4" id="KW-0862">Zinc</keyword>
<evidence type="ECO:0000256" key="3">
    <source>
        <dbReference type="ARBA" id="ARBA00022786"/>
    </source>
</evidence>
<dbReference type="Pfam" id="PF01485">
    <property type="entry name" value="IBR"/>
    <property type="match status" value="1"/>
</dbReference>
<organism evidence="7 8">
    <name type="scientific">Cercospora kikuchii</name>
    <dbReference type="NCBI Taxonomy" id="84275"/>
    <lineage>
        <taxon>Eukaryota</taxon>
        <taxon>Fungi</taxon>
        <taxon>Dikarya</taxon>
        <taxon>Ascomycota</taxon>
        <taxon>Pezizomycotina</taxon>
        <taxon>Dothideomycetes</taxon>
        <taxon>Dothideomycetidae</taxon>
        <taxon>Mycosphaerellales</taxon>
        <taxon>Mycosphaerellaceae</taxon>
        <taxon>Cercospora</taxon>
    </lineage>
</organism>
<comment type="caution">
    <text evidence="7">The sequence shown here is derived from an EMBL/GenBank/DDBJ whole genome shotgun (WGS) entry which is preliminary data.</text>
</comment>
<dbReference type="EMBL" id="BOLY01000004">
    <property type="protein sequence ID" value="GIZ44477.1"/>
    <property type="molecule type" value="Genomic_DNA"/>
</dbReference>
<gene>
    <name evidence="7" type="ORF">CKM354_000767400</name>
</gene>
<feature type="compositionally biased region" description="Acidic residues" evidence="5">
    <location>
        <begin position="91"/>
        <end position="119"/>
    </location>
</feature>
<dbReference type="OrthoDB" id="10009520at2759"/>
<name>A0A9P3FHP3_9PEZI</name>
<dbReference type="InterPro" id="IPR031127">
    <property type="entry name" value="E3_UB_ligase_RBR"/>
</dbReference>
<dbReference type="InterPro" id="IPR002867">
    <property type="entry name" value="IBR_dom"/>
</dbReference>
<sequence>MRRPEHKCLKKDSVEKALEGLKRGRDYQFCPGCQWLIQLSDACNHMTCRYNCGTQFCYLCGQRAKKKSGHWAQGASCPLYGPRNGPNPLYEPEDDEDSEDDDEDEDDEEDEDGNEDNDPAPDGHVPDNNPNEDRGEDGEAPDHLPGRGHDADGQPPNHDAHDPPQNHDAGDHAPPHDMMDEAPFQEVHPPEHELDDGFEQANGQNFDANDPDQQADGLNGVDRAPEQRMIEDDGQEGGHDAFVDNLWEDGEEEDDQEEAGMFAPQFAGMFGPPRVLSIAERIEALIISVSVYRMNEGIPWYLVHDITGPNQDPPEGAQASIFSWFRRKDRRQLRDMYVDLQEWALQRMPGPFLLGMHALAYVIRRLLLGLDYYTIHEIDHLGERGNFRMYLAHSHPLADYVFGLMPNQANLRYPTLSRIITTYRMAKTGNIENLRGWLRQRMWTPDRENDPHIDRRHSLDSIALSLAMDRAQPGARAPNQVVPQ</sequence>
<accession>A0A9P3FHP3</accession>
<reference evidence="7 8" key="1">
    <citation type="submission" date="2021-01" db="EMBL/GenBank/DDBJ databases">
        <title>Cercospora kikuchii MAFF 305040 whole genome shotgun sequence.</title>
        <authorList>
            <person name="Kashiwa T."/>
            <person name="Suzuki T."/>
        </authorList>
    </citation>
    <scope>NUCLEOTIDE SEQUENCE [LARGE SCALE GENOMIC DNA]</scope>
    <source>
        <strain evidence="7 8">MAFF 305040</strain>
    </source>
</reference>
<evidence type="ECO:0000256" key="4">
    <source>
        <dbReference type="ARBA" id="ARBA00022833"/>
    </source>
</evidence>
<keyword evidence="8" id="KW-1185">Reference proteome</keyword>
<dbReference type="GeneID" id="68293249"/>